<proteinExistence type="predicted"/>
<dbReference type="AlphaFoldDB" id="A0A1D6MTP2"/>
<reference evidence="1" key="1">
    <citation type="submission" date="2015-12" db="EMBL/GenBank/DDBJ databases">
        <title>Update maize B73 reference genome by single molecule sequencing technologies.</title>
        <authorList>
            <consortium name="Maize Genome Sequencing Project"/>
            <person name="Ware D."/>
        </authorList>
    </citation>
    <scope>NUCLEOTIDE SEQUENCE [LARGE SCALE GENOMIC DNA]</scope>
    <source>
        <tissue evidence="1">Seedling</tissue>
    </source>
</reference>
<protein>
    <submittedName>
        <fullName evidence="1">Uncharacterized protein</fullName>
    </submittedName>
</protein>
<evidence type="ECO:0000313" key="1">
    <source>
        <dbReference type="EMBL" id="ONM32256.1"/>
    </source>
</evidence>
<gene>
    <name evidence="1" type="ORF">ZEAMMB73_Zm00001d040982</name>
</gene>
<dbReference type="EMBL" id="CM007649">
    <property type="protein sequence ID" value="ONM32256.1"/>
    <property type="molecule type" value="Genomic_DNA"/>
</dbReference>
<organism evidence="1">
    <name type="scientific">Zea mays</name>
    <name type="common">Maize</name>
    <dbReference type="NCBI Taxonomy" id="4577"/>
    <lineage>
        <taxon>Eukaryota</taxon>
        <taxon>Viridiplantae</taxon>
        <taxon>Streptophyta</taxon>
        <taxon>Embryophyta</taxon>
        <taxon>Tracheophyta</taxon>
        <taxon>Spermatophyta</taxon>
        <taxon>Magnoliopsida</taxon>
        <taxon>Liliopsida</taxon>
        <taxon>Poales</taxon>
        <taxon>Poaceae</taxon>
        <taxon>PACMAD clade</taxon>
        <taxon>Panicoideae</taxon>
        <taxon>Andropogonodae</taxon>
        <taxon>Andropogoneae</taxon>
        <taxon>Tripsacinae</taxon>
        <taxon>Zea</taxon>
    </lineage>
</organism>
<dbReference type="InParanoid" id="A0A1D6MTP2"/>
<name>A0A1D6MTP2_MAIZE</name>
<sequence length="52" mass="5235">MAAAWAGLALLLVAAQLASVAQVTAPAFLWAPKNYGQNCNPAAAYAMALATS</sequence>
<accession>A0A1D6MTP2</accession>